<dbReference type="Proteomes" id="UP000886890">
    <property type="component" value="Unassembled WGS sequence"/>
</dbReference>
<name>A0A9D1XBY4_9FIRM</name>
<protein>
    <recommendedName>
        <fullName evidence="4">Alternate signal-mediated exported protein, CPF_0494 family</fullName>
    </recommendedName>
</protein>
<evidence type="ECO:0000256" key="1">
    <source>
        <dbReference type="SAM" id="SignalP"/>
    </source>
</evidence>
<accession>A0A9D1XBY4</accession>
<gene>
    <name evidence="2" type="ORF">H9734_03865</name>
</gene>
<evidence type="ECO:0008006" key="4">
    <source>
        <dbReference type="Google" id="ProtNLM"/>
    </source>
</evidence>
<reference evidence="2" key="2">
    <citation type="submission" date="2021-04" db="EMBL/GenBank/DDBJ databases">
        <authorList>
            <person name="Gilroy R."/>
        </authorList>
    </citation>
    <scope>NUCLEOTIDE SEQUENCE</scope>
    <source>
        <strain evidence="2">CHK183-1962</strain>
    </source>
</reference>
<feature type="chain" id="PRO_5039457384" description="Alternate signal-mediated exported protein, CPF_0494 family" evidence="1">
    <location>
        <begin position="30"/>
        <end position="175"/>
    </location>
</feature>
<keyword evidence="1" id="KW-0732">Signal</keyword>
<proteinExistence type="predicted"/>
<feature type="signal peptide" evidence="1">
    <location>
        <begin position="1"/>
        <end position="29"/>
    </location>
</feature>
<dbReference type="AlphaFoldDB" id="A0A9D1XBY4"/>
<evidence type="ECO:0000313" key="3">
    <source>
        <dbReference type="Proteomes" id="UP000886890"/>
    </source>
</evidence>
<sequence length="175" mass="18988">MIRMKKKNLCLAAAALTLAMGVSVGGAMAYFTTYAAASGGASLSLGNTVTVPEEQVVDWTKHVTIQNTGDVDCFVRVRAFAGEKYQDGLTYADDNGKWSPGEDGYYYYSDVVPAGGEAEELRIGINNMDSEESFNVIVVQESTPALYDEQGNPYADWNRVMDSSETVYTEEGEEG</sequence>
<dbReference type="EMBL" id="DXEK01000063">
    <property type="protein sequence ID" value="HIX76718.1"/>
    <property type="molecule type" value="Genomic_DNA"/>
</dbReference>
<comment type="caution">
    <text evidence="2">The sequence shown here is derived from an EMBL/GenBank/DDBJ whole genome shotgun (WGS) entry which is preliminary data.</text>
</comment>
<evidence type="ECO:0000313" key="2">
    <source>
        <dbReference type="EMBL" id="HIX76718.1"/>
    </source>
</evidence>
<reference evidence="2" key="1">
    <citation type="journal article" date="2021" name="PeerJ">
        <title>Extensive microbial diversity within the chicken gut microbiome revealed by metagenomics and culture.</title>
        <authorList>
            <person name="Gilroy R."/>
            <person name="Ravi A."/>
            <person name="Getino M."/>
            <person name="Pursley I."/>
            <person name="Horton D.L."/>
            <person name="Alikhan N.F."/>
            <person name="Baker D."/>
            <person name="Gharbi K."/>
            <person name="Hall N."/>
            <person name="Watson M."/>
            <person name="Adriaenssens E.M."/>
            <person name="Foster-Nyarko E."/>
            <person name="Jarju S."/>
            <person name="Secka A."/>
            <person name="Antonio M."/>
            <person name="Oren A."/>
            <person name="Chaudhuri R.R."/>
            <person name="La Ragione R."/>
            <person name="Hildebrand F."/>
            <person name="Pallen M.J."/>
        </authorList>
    </citation>
    <scope>NUCLEOTIDE SEQUENCE</scope>
    <source>
        <strain evidence="2">CHK183-1962</strain>
    </source>
</reference>
<organism evidence="2 3">
    <name type="scientific">Candidatus Fusicatenibacter merdavium</name>
    <dbReference type="NCBI Taxonomy" id="2838600"/>
    <lineage>
        <taxon>Bacteria</taxon>
        <taxon>Bacillati</taxon>
        <taxon>Bacillota</taxon>
        <taxon>Clostridia</taxon>
        <taxon>Lachnospirales</taxon>
        <taxon>Lachnospiraceae</taxon>
        <taxon>Fusicatenibacter</taxon>
    </lineage>
</organism>